<name>A0ABC8T5H6_9AQUA</name>
<evidence type="ECO:0000313" key="3">
    <source>
        <dbReference type="Proteomes" id="UP001642360"/>
    </source>
</evidence>
<feature type="compositionally biased region" description="Basic and acidic residues" evidence="1">
    <location>
        <begin position="1"/>
        <end position="11"/>
    </location>
</feature>
<keyword evidence="3" id="KW-1185">Reference proteome</keyword>
<dbReference type="EMBL" id="CAUOFW020004269">
    <property type="protein sequence ID" value="CAK9164677.1"/>
    <property type="molecule type" value="Genomic_DNA"/>
</dbReference>
<dbReference type="Proteomes" id="UP001642360">
    <property type="component" value="Unassembled WGS sequence"/>
</dbReference>
<evidence type="ECO:0000256" key="1">
    <source>
        <dbReference type="SAM" id="MobiDB-lite"/>
    </source>
</evidence>
<feature type="compositionally biased region" description="Polar residues" evidence="1">
    <location>
        <begin position="70"/>
        <end position="86"/>
    </location>
</feature>
<gene>
    <name evidence="2" type="ORF">ILEXP_LOCUS33824</name>
</gene>
<organism evidence="2 3">
    <name type="scientific">Ilex paraguariensis</name>
    <name type="common">yerba mate</name>
    <dbReference type="NCBI Taxonomy" id="185542"/>
    <lineage>
        <taxon>Eukaryota</taxon>
        <taxon>Viridiplantae</taxon>
        <taxon>Streptophyta</taxon>
        <taxon>Embryophyta</taxon>
        <taxon>Tracheophyta</taxon>
        <taxon>Spermatophyta</taxon>
        <taxon>Magnoliopsida</taxon>
        <taxon>eudicotyledons</taxon>
        <taxon>Gunneridae</taxon>
        <taxon>Pentapetalae</taxon>
        <taxon>asterids</taxon>
        <taxon>campanulids</taxon>
        <taxon>Aquifoliales</taxon>
        <taxon>Aquifoliaceae</taxon>
        <taxon>Ilex</taxon>
    </lineage>
</organism>
<dbReference type="AlphaFoldDB" id="A0ABC8T5H6"/>
<feature type="region of interest" description="Disordered" evidence="1">
    <location>
        <begin position="64"/>
        <end position="86"/>
    </location>
</feature>
<evidence type="ECO:0000313" key="2">
    <source>
        <dbReference type="EMBL" id="CAK9164677.1"/>
    </source>
</evidence>
<protein>
    <submittedName>
        <fullName evidence="2">Uncharacterized protein</fullName>
    </submittedName>
</protein>
<reference evidence="2 3" key="1">
    <citation type="submission" date="2024-02" db="EMBL/GenBank/DDBJ databases">
        <authorList>
            <person name="Vignale AGUSTIN F."/>
            <person name="Sosa J E."/>
            <person name="Modenutti C."/>
        </authorList>
    </citation>
    <scope>NUCLEOTIDE SEQUENCE [LARGE SCALE GENOMIC DNA]</scope>
</reference>
<accession>A0ABC8T5H6</accession>
<sequence>MGETMAREKRGQITGMDDGTSGGSKAALGKGNWATPVERTWVAWKATIGPDGVGKPCGGRLVGGAPARGSNDTLSDILASSGSMAV</sequence>
<proteinExistence type="predicted"/>
<comment type="caution">
    <text evidence="2">The sequence shown here is derived from an EMBL/GenBank/DDBJ whole genome shotgun (WGS) entry which is preliminary data.</text>
</comment>
<feature type="region of interest" description="Disordered" evidence="1">
    <location>
        <begin position="1"/>
        <end position="32"/>
    </location>
</feature>